<dbReference type="RefSeq" id="WP_124329341.1">
    <property type="nucleotide sequence ID" value="NZ_BEXT01000001.1"/>
</dbReference>
<reference evidence="2" key="2">
    <citation type="submission" date="2019-01" db="EMBL/GenBank/DDBJ databases">
        <title>Genome sequence of Desulfonema ishimotonii strain Tokyo 01.</title>
        <authorList>
            <person name="Fukui M."/>
        </authorList>
    </citation>
    <scope>NUCLEOTIDE SEQUENCE [LARGE SCALE GENOMIC DNA]</scope>
    <source>
        <strain evidence="2">Tokyo 01</strain>
    </source>
</reference>
<reference evidence="2" key="1">
    <citation type="submission" date="2017-11" db="EMBL/GenBank/DDBJ databases">
        <authorList>
            <person name="Watanabe M."/>
            <person name="Kojima H."/>
        </authorList>
    </citation>
    <scope>NUCLEOTIDE SEQUENCE [LARGE SCALE GENOMIC DNA]</scope>
    <source>
        <strain evidence="2">Tokyo 01</strain>
    </source>
</reference>
<gene>
    <name evidence="1" type="ORF">DENIS_3105</name>
</gene>
<keyword evidence="2" id="KW-1185">Reference proteome</keyword>
<accession>A0A401FYS1</accession>
<evidence type="ECO:0000313" key="2">
    <source>
        <dbReference type="Proteomes" id="UP000288096"/>
    </source>
</evidence>
<name>A0A401FYS1_9BACT</name>
<comment type="caution">
    <text evidence="1">The sequence shown here is derived from an EMBL/GenBank/DDBJ whole genome shotgun (WGS) entry which is preliminary data.</text>
</comment>
<sequence>MLDQSDLSGECAQLVSGFKALLRAPAPYGFGLGEQQVASEEWPKGGVILFVVNHARVCFGLSANVLKPDWARYNAADRFQNLYAWGNHKVLKVSCDGKIRYFDPCYNQVYLLPGEMADQTLTQSEMGRVNRQPVVTRYQGRDRYGRAVTYDAVGSATPDILKQNVRTADGNYPVLIGPV</sequence>
<dbReference type="AlphaFoldDB" id="A0A401FYS1"/>
<organism evidence="1 2">
    <name type="scientific">Desulfonema ishimotonii</name>
    <dbReference type="NCBI Taxonomy" id="45657"/>
    <lineage>
        <taxon>Bacteria</taxon>
        <taxon>Pseudomonadati</taxon>
        <taxon>Thermodesulfobacteriota</taxon>
        <taxon>Desulfobacteria</taxon>
        <taxon>Desulfobacterales</taxon>
        <taxon>Desulfococcaceae</taxon>
        <taxon>Desulfonema</taxon>
    </lineage>
</organism>
<protein>
    <submittedName>
        <fullName evidence="1">Uncharacterized protein</fullName>
    </submittedName>
</protein>
<proteinExistence type="predicted"/>
<evidence type="ECO:0000313" key="1">
    <source>
        <dbReference type="EMBL" id="GBC62142.1"/>
    </source>
</evidence>
<dbReference type="EMBL" id="BEXT01000001">
    <property type="protein sequence ID" value="GBC62142.1"/>
    <property type="molecule type" value="Genomic_DNA"/>
</dbReference>
<dbReference type="Proteomes" id="UP000288096">
    <property type="component" value="Unassembled WGS sequence"/>
</dbReference>